<dbReference type="HAMAP" id="MF_00226_B">
    <property type="entry name" value="CinA_B"/>
    <property type="match status" value="1"/>
</dbReference>
<dbReference type="Gene3D" id="3.90.950.20">
    <property type="entry name" value="CinA-like"/>
    <property type="match status" value="1"/>
</dbReference>
<accession>A0ABP9I379</accession>
<dbReference type="CDD" id="cd00885">
    <property type="entry name" value="cinA"/>
    <property type="match status" value="1"/>
</dbReference>
<dbReference type="PANTHER" id="PTHR13939">
    <property type="entry name" value="NICOTINAMIDE-NUCLEOTIDE AMIDOHYDROLASE PNCC"/>
    <property type="match status" value="1"/>
</dbReference>
<dbReference type="Pfam" id="PF02464">
    <property type="entry name" value="CinA"/>
    <property type="match status" value="1"/>
</dbReference>
<dbReference type="PIRSF" id="PIRSF006728">
    <property type="entry name" value="CinA"/>
    <property type="match status" value="1"/>
</dbReference>
<dbReference type="SMART" id="SM00852">
    <property type="entry name" value="MoCF_biosynth"/>
    <property type="match status" value="1"/>
</dbReference>
<evidence type="ECO:0000313" key="4">
    <source>
        <dbReference type="Proteomes" id="UP001500466"/>
    </source>
</evidence>
<feature type="domain" description="MoaB/Mog" evidence="2">
    <location>
        <begin position="4"/>
        <end position="171"/>
    </location>
</feature>
<dbReference type="NCBIfam" id="TIGR00200">
    <property type="entry name" value="cinA_nterm"/>
    <property type="match status" value="1"/>
</dbReference>
<evidence type="ECO:0000259" key="2">
    <source>
        <dbReference type="SMART" id="SM00852"/>
    </source>
</evidence>
<dbReference type="RefSeq" id="WP_345679350.1">
    <property type="nucleotide sequence ID" value="NZ_BAABHS010000030.1"/>
</dbReference>
<comment type="caution">
    <text evidence="3">The sequence shown here is derived from an EMBL/GenBank/DDBJ whole genome shotgun (WGS) entry which is preliminary data.</text>
</comment>
<dbReference type="Pfam" id="PF18146">
    <property type="entry name" value="CinA_KH"/>
    <property type="match status" value="1"/>
</dbReference>
<comment type="similarity">
    <text evidence="1">Belongs to the CinA family.</text>
</comment>
<dbReference type="Proteomes" id="UP001500466">
    <property type="component" value="Unassembled WGS sequence"/>
</dbReference>
<sequence>MDIELVAVGDELLIGDVVNTNATVLGQMLTDAGIHVTGISTVGDGLDSLVDVLRIAVGRADAVLITGGLGPTSDDRTREAVARVADVPLRRDPDVEQWLRDRYRDSNRTLTGLGLQQADVPEGGRVLPNDRGSAPGLAIDIAGTAVYATPGVPHEMAAMVGDQVLPDLLRRSGSPAPRAQRVLRTVGVGEGVVAQYLEPLEKQVAEAGAVEVAYLAEPGETRVKLTSTGPGGGEAVDAAAMRAYELLGDCVYAEGDETLVAVVARLLAKRGATLAAAESLTGGLLASTMVTVPGVSAVFRGSVTAYATEVKRSVLGVDAELLAAEGAVHPRVAREMAEGVRSLLSGTYGVATTGVAGPDPQDGRPVGEIHIAVAGPDGTASDTAQLWGDRDRIRALTVVRALELLRRTLLGLPQKQARECTG</sequence>
<dbReference type="SUPFAM" id="SSF53218">
    <property type="entry name" value="Molybdenum cofactor biosynthesis proteins"/>
    <property type="match status" value="1"/>
</dbReference>
<dbReference type="EMBL" id="BAABHS010000030">
    <property type="protein sequence ID" value="GAA4985656.1"/>
    <property type="molecule type" value="Genomic_DNA"/>
</dbReference>
<gene>
    <name evidence="3" type="ORF">GCM10023205_65090</name>
</gene>
<protein>
    <recommendedName>
        <fullName evidence="1">CinA-like protein</fullName>
    </recommendedName>
</protein>
<dbReference type="Gene3D" id="3.30.70.2860">
    <property type="match status" value="1"/>
</dbReference>
<dbReference type="InterPro" id="IPR008135">
    <property type="entry name" value="Competence-induced_CinA"/>
</dbReference>
<dbReference type="Gene3D" id="3.40.980.10">
    <property type="entry name" value="MoaB/Mog-like domain"/>
    <property type="match status" value="1"/>
</dbReference>
<dbReference type="Pfam" id="PF00994">
    <property type="entry name" value="MoCF_biosynth"/>
    <property type="match status" value="1"/>
</dbReference>
<dbReference type="InterPro" id="IPR050101">
    <property type="entry name" value="CinA"/>
</dbReference>
<dbReference type="SUPFAM" id="SSF142433">
    <property type="entry name" value="CinA-like"/>
    <property type="match status" value="1"/>
</dbReference>
<dbReference type="InterPro" id="IPR036653">
    <property type="entry name" value="CinA-like_C"/>
</dbReference>
<dbReference type="NCBIfam" id="TIGR00199">
    <property type="entry name" value="PncC_domain"/>
    <property type="match status" value="1"/>
</dbReference>
<reference evidence="4" key="1">
    <citation type="journal article" date="2019" name="Int. J. Syst. Evol. Microbiol.">
        <title>The Global Catalogue of Microorganisms (GCM) 10K type strain sequencing project: providing services to taxonomists for standard genome sequencing and annotation.</title>
        <authorList>
            <consortium name="The Broad Institute Genomics Platform"/>
            <consortium name="The Broad Institute Genome Sequencing Center for Infectious Disease"/>
            <person name="Wu L."/>
            <person name="Ma J."/>
        </authorList>
    </citation>
    <scope>NUCLEOTIDE SEQUENCE [LARGE SCALE GENOMIC DNA]</scope>
    <source>
        <strain evidence="4">JCM 17986</strain>
    </source>
</reference>
<dbReference type="InterPro" id="IPR036425">
    <property type="entry name" value="MoaB/Mog-like_dom_sf"/>
</dbReference>
<dbReference type="InterPro" id="IPR001453">
    <property type="entry name" value="MoaB/Mog_dom"/>
</dbReference>
<dbReference type="InterPro" id="IPR041424">
    <property type="entry name" value="CinA_KH"/>
</dbReference>
<proteinExistence type="inferred from homology"/>
<evidence type="ECO:0000313" key="3">
    <source>
        <dbReference type="EMBL" id="GAA4985656.1"/>
    </source>
</evidence>
<name>A0ABP9I379_9ACTN</name>
<keyword evidence="4" id="KW-1185">Reference proteome</keyword>
<dbReference type="InterPro" id="IPR008136">
    <property type="entry name" value="CinA_C"/>
</dbReference>
<organism evidence="3 4">
    <name type="scientific">Yinghuangia aomiensis</name>
    <dbReference type="NCBI Taxonomy" id="676205"/>
    <lineage>
        <taxon>Bacteria</taxon>
        <taxon>Bacillati</taxon>
        <taxon>Actinomycetota</taxon>
        <taxon>Actinomycetes</taxon>
        <taxon>Kitasatosporales</taxon>
        <taxon>Streptomycetaceae</taxon>
        <taxon>Yinghuangia</taxon>
    </lineage>
</organism>
<evidence type="ECO:0000256" key="1">
    <source>
        <dbReference type="HAMAP-Rule" id="MF_00226"/>
    </source>
</evidence>
<dbReference type="PANTHER" id="PTHR13939:SF0">
    <property type="entry name" value="NMN AMIDOHYDROLASE-LIKE PROTEIN YFAY"/>
    <property type="match status" value="1"/>
</dbReference>